<name>A0A917UHS0_9ACTN</name>
<dbReference type="InterPro" id="IPR020610">
    <property type="entry name" value="Thiolase_AS"/>
</dbReference>
<evidence type="ECO:0000256" key="3">
    <source>
        <dbReference type="ARBA" id="ARBA00022679"/>
    </source>
</evidence>
<dbReference type="SUPFAM" id="SSF53901">
    <property type="entry name" value="Thiolase-like"/>
    <property type="match status" value="2"/>
</dbReference>
<dbReference type="EMBL" id="BMML01000003">
    <property type="protein sequence ID" value="GGM96142.1"/>
    <property type="molecule type" value="Genomic_DNA"/>
</dbReference>
<dbReference type="Pfam" id="PF02803">
    <property type="entry name" value="Thiolase_C"/>
    <property type="match status" value="1"/>
</dbReference>
<dbReference type="InterPro" id="IPR020617">
    <property type="entry name" value="Thiolase_C"/>
</dbReference>
<dbReference type="PROSITE" id="PS00099">
    <property type="entry name" value="THIOLASE_3"/>
    <property type="match status" value="1"/>
</dbReference>
<dbReference type="PANTHER" id="PTHR18919:SF107">
    <property type="entry name" value="ACETYL-COA ACETYLTRANSFERASE, CYTOSOLIC"/>
    <property type="match status" value="1"/>
</dbReference>
<evidence type="ECO:0000313" key="7">
    <source>
        <dbReference type="Proteomes" id="UP000653411"/>
    </source>
</evidence>
<evidence type="ECO:0000256" key="1">
    <source>
        <dbReference type="ARBA" id="ARBA00010982"/>
    </source>
</evidence>
<dbReference type="Proteomes" id="UP000653411">
    <property type="component" value="Unassembled WGS sequence"/>
</dbReference>
<dbReference type="EC" id="2.3.1.9" evidence="2"/>
<dbReference type="InterPro" id="IPR016039">
    <property type="entry name" value="Thiolase-like"/>
</dbReference>
<proteinExistence type="inferred from homology"/>
<evidence type="ECO:0000313" key="6">
    <source>
        <dbReference type="EMBL" id="GGM96142.1"/>
    </source>
</evidence>
<dbReference type="PANTHER" id="PTHR18919">
    <property type="entry name" value="ACETYL-COA C-ACYLTRANSFERASE"/>
    <property type="match status" value="1"/>
</dbReference>
<organism evidence="6 7">
    <name type="scientific">Streptomyces fuscichromogenes</name>
    <dbReference type="NCBI Taxonomy" id="1324013"/>
    <lineage>
        <taxon>Bacteria</taxon>
        <taxon>Bacillati</taxon>
        <taxon>Actinomycetota</taxon>
        <taxon>Actinomycetes</taxon>
        <taxon>Kitasatosporales</taxon>
        <taxon>Streptomycetaceae</taxon>
        <taxon>Streptomyces</taxon>
    </lineage>
</organism>
<comment type="similarity">
    <text evidence="1">Belongs to the thiolase-like superfamily. Thiolase family.</text>
</comment>
<evidence type="ECO:0000256" key="4">
    <source>
        <dbReference type="ARBA" id="ARBA00023315"/>
    </source>
</evidence>
<evidence type="ECO:0000259" key="5">
    <source>
        <dbReference type="Pfam" id="PF02803"/>
    </source>
</evidence>
<keyword evidence="4" id="KW-0012">Acyltransferase</keyword>
<protein>
    <recommendedName>
        <fullName evidence="2">acetyl-CoA C-acetyltransferase</fullName>
        <ecNumber evidence="2">2.3.1.9</ecNumber>
    </recommendedName>
</protein>
<accession>A0A917UHS0</accession>
<keyword evidence="7" id="KW-1185">Reference proteome</keyword>
<dbReference type="Gene3D" id="3.40.47.10">
    <property type="match status" value="2"/>
</dbReference>
<evidence type="ECO:0000256" key="2">
    <source>
        <dbReference type="ARBA" id="ARBA00012705"/>
    </source>
</evidence>
<feature type="domain" description="Thiolase C-terminal" evidence="5">
    <location>
        <begin position="50"/>
        <end position="126"/>
    </location>
</feature>
<sequence>MDRRPRRCPRPSITPEKLGAPRTAFRADGIVTARSSSPPSDGAAALVVASAGAAQAPAVIGRLGLDEDEGEVDADGGAIVLGHPLGCSGARILLTLLGRLERENGRRGLATLCVGVGQGVALLVERV</sequence>
<comment type="caution">
    <text evidence="6">The sequence shown here is derived from an EMBL/GenBank/DDBJ whole genome shotgun (WGS) entry which is preliminary data.</text>
</comment>
<keyword evidence="3" id="KW-0808">Transferase</keyword>
<reference evidence="6" key="2">
    <citation type="submission" date="2020-09" db="EMBL/GenBank/DDBJ databases">
        <authorList>
            <person name="Sun Q."/>
            <person name="Zhou Y."/>
        </authorList>
    </citation>
    <scope>NUCLEOTIDE SEQUENCE</scope>
    <source>
        <strain evidence="6">CGMCC 4.7110</strain>
    </source>
</reference>
<dbReference type="GO" id="GO:0003985">
    <property type="term" value="F:acetyl-CoA C-acetyltransferase activity"/>
    <property type="evidence" value="ECO:0007669"/>
    <property type="project" value="UniProtKB-EC"/>
</dbReference>
<reference evidence="6" key="1">
    <citation type="journal article" date="2014" name="Int. J. Syst. Evol. Microbiol.">
        <title>Complete genome sequence of Corynebacterium casei LMG S-19264T (=DSM 44701T), isolated from a smear-ripened cheese.</title>
        <authorList>
            <consortium name="US DOE Joint Genome Institute (JGI-PGF)"/>
            <person name="Walter F."/>
            <person name="Albersmeier A."/>
            <person name="Kalinowski J."/>
            <person name="Ruckert C."/>
        </authorList>
    </citation>
    <scope>NUCLEOTIDE SEQUENCE</scope>
    <source>
        <strain evidence="6">CGMCC 4.7110</strain>
    </source>
</reference>
<dbReference type="AlphaFoldDB" id="A0A917UHS0"/>
<gene>
    <name evidence="6" type="ORF">GCM10011578_015840</name>
</gene>